<proteinExistence type="predicted"/>
<accession>B1WZ75</accession>
<dbReference type="NCBIfam" id="TIGR01784">
    <property type="entry name" value="T_den_put_tspse"/>
    <property type="match status" value="1"/>
</dbReference>
<dbReference type="EMBL" id="CP000806">
    <property type="protein sequence ID" value="ACB49441.1"/>
    <property type="molecule type" value="Genomic_DNA"/>
</dbReference>
<dbReference type="PANTHER" id="PTHR35586:SF2">
    <property type="entry name" value="SLL1542 PROTEIN"/>
    <property type="match status" value="1"/>
</dbReference>
<organism evidence="1 2">
    <name type="scientific">Crocosphaera subtropica (strain ATCC 51142 / BH68)</name>
    <name type="common">Cyanothece sp. (strain ATCC 51142)</name>
    <dbReference type="NCBI Taxonomy" id="43989"/>
    <lineage>
        <taxon>Bacteria</taxon>
        <taxon>Bacillati</taxon>
        <taxon>Cyanobacteriota</taxon>
        <taxon>Cyanophyceae</taxon>
        <taxon>Oscillatoriophycideae</taxon>
        <taxon>Chroococcales</taxon>
        <taxon>Aphanothecaceae</taxon>
        <taxon>Crocosphaera</taxon>
        <taxon>Crocosphaera subtropica</taxon>
    </lineage>
</organism>
<dbReference type="AlphaFoldDB" id="B1WZ75"/>
<gene>
    <name evidence="1" type="ordered locus">cce_0089</name>
</gene>
<name>B1WZ75_CROS5</name>
<dbReference type="RefSeq" id="WP_009543113.1">
    <property type="nucleotide sequence ID" value="NC_010546.1"/>
</dbReference>
<dbReference type="Pfam" id="PF11103">
    <property type="entry name" value="DUF2887"/>
    <property type="match status" value="1"/>
</dbReference>
<protein>
    <submittedName>
        <fullName evidence="1">CHP1784-containing protein</fullName>
    </submittedName>
</protein>
<keyword evidence="2" id="KW-1185">Reference proteome</keyword>
<sequence length="274" mass="32042">MKTDTIFYRLFQSFPSIFFELIQVPVTQADNYRFDSVEVKQLAFRIDGVFLPKNNNLDSPIYFCELQFQKDDQFYERFFAEIFLYLSKTELNNDWQGVIIYPNRQIETQQTQRYQEVLNSPRITRIYLDELANLNQTSIGLATIKLITLPSAETIENTRQLIQRVKGEFNPDQKPQELLQLIETILVYKLPRLSRQKVEAMFSLDELKQTQYFQDVREEAKLEGIQEGELRAKITSVPSLLALGLTVEQVAEALKLDIEQVRLIQNNNEQGADQ</sequence>
<dbReference type="KEGG" id="cyt:cce_0089"/>
<dbReference type="InterPro" id="IPR010106">
    <property type="entry name" value="RpnA"/>
</dbReference>
<dbReference type="OrthoDB" id="468313at2"/>
<evidence type="ECO:0000313" key="1">
    <source>
        <dbReference type="EMBL" id="ACB49441.1"/>
    </source>
</evidence>
<evidence type="ECO:0000313" key="2">
    <source>
        <dbReference type="Proteomes" id="UP000001203"/>
    </source>
</evidence>
<dbReference type="eggNOG" id="COG5464">
    <property type="taxonomic scope" value="Bacteria"/>
</dbReference>
<dbReference type="InterPro" id="IPR022573">
    <property type="entry name" value="DUF2887"/>
</dbReference>
<dbReference type="PANTHER" id="PTHR35586">
    <property type="entry name" value="SLL1691 PROTEIN"/>
    <property type="match status" value="1"/>
</dbReference>
<reference evidence="1 2" key="1">
    <citation type="journal article" date="2008" name="Proc. Natl. Acad. Sci. U.S.A.">
        <title>The genome of Cyanothece 51142, a unicellular diazotrophic cyanobacterium important in the marine nitrogen cycle.</title>
        <authorList>
            <person name="Welsh E.A."/>
            <person name="Liberton M."/>
            <person name="Stoeckel J."/>
            <person name="Loh T."/>
            <person name="Elvitigala T."/>
            <person name="Wang C."/>
            <person name="Wollam A."/>
            <person name="Fulton R.S."/>
            <person name="Clifton S.W."/>
            <person name="Jacobs J.M."/>
            <person name="Aurora R."/>
            <person name="Ghosh B.K."/>
            <person name="Sherman L.A."/>
            <person name="Smith R.D."/>
            <person name="Wilson R.K."/>
            <person name="Pakrasi H.B."/>
        </authorList>
    </citation>
    <scope>NUCLEOTIDE SEQUENCE [LARGE SCALE GENOMIC DNA]</scope>
    <source>
        <strain evidence="2">ATCC 51142 / BH68</strain>
    </source>
</reference>
<dbReference type="Proteomes" id="UP000001203">
    <property type="component" value="Chromosome circular"/>
</dbReference>
<dbReference type="HOGENOM" id="CLU_069065_0_0_3"/>
<dbReference type="STRING" id="43989.cce_0089"/>